<dbReference type="Proteomes" id="UP000247498">
    <property type="component" value="Unassembled WGS sequence"/>
</dbReference>
<dbReference type="GO" id="GO:0005504">
    <property type="term" value="F:fatty acid binding"/>
    <property type="evidence" value="ECO:0007669"/>
    <property type="project" value="TreeGrafter"/>
</dbReference>
<dbReference type="FunFam" id="2.40.110.10:FF:000005">
    <property type="entry name" value="Acyl-coenzyme A oxidase"/>
    <property type="match status" value="1"/>
</dbReference>
<dbReference type="InterPro" id="IPR036250">
    <property type="entry name" value="AcylCo_DH-like_C"/>
</dbReference>
<reference evidence="4 5" key="1">
    <citation type="journal article" date="2018" name="Sci. Rep.">
        <title>Raphidocelis subcapitata (=Pseudokirchneriella subcapitata) provides an insight into genome evolution and environmental adaptations in the Sphaeropleales.</title>
        <authorList>
            <person name="Suzuki S."/>
            <person name="Yamaguchi H."/>
            <person name="Nakajima N."/>
            <person name="Kawachi M."/>
        </authorList>
    </citation>
    <scope>NUCLEOTIDE SEQUENCE [LARGE SCALE GENOMIC DNA]</scope>
    <source>
        <strain evidence="4 5">NIES-35</strain>
    </source>
</reference>
<name>A0A2V0P7I1_9CHLO</name>
<dbReference type="STRING" id="307507.A0A2V0P7I1"/>
<protein>
    <submittedName>
        <fullName evidence="4">Acyl-coenzyme A oxidase peroxisomal</fullName>
    </submittedName>
</protein>
<dbReference type="Gene3D" id="1.20.140.10">
    <property type="entry name" value="Butyryl-CoA Dehydrogenase, subunit A, domain 3"/>
    <property type="match status" value="1"/>
</dbReference>
<dbReference type="InParanoid" id="A0A2V0P7I1"/>
<keyword evidence="1" id="KW-0285">Flavoprotein</keyword>
<evidence type="ECO:0000313" key="4">
    <source>
        <dbReference type="EMBL" id="GBF93833.1"/>
    </source>
</evidence>
<sequence length="461" mass="50517">MSTTRRLGVIAGHFDTAPASQSGAPPPHSAGAGACAALLQLLDGDTPARAELRQRMKEHMRTDPELFTPRYDIDLRDDRELALRRLTSFCRAGFVSVTDFRHDPLRIFAAHEVLAFTDPSMAVKATVQFNLFGGTVLKLGTEKHHEGLLRGIDSMDAVGCFALTELGFGNNAVEMQTTATYDAGAEEFIIHSPTTLSQKYWITNASVHAQWAVVFAQLGIAGQQQGIHGFLVRIRQPDMTPTPGVIIEDMGHKMGCNGVDNGKLRFEHVRVPRAALLDAFSSVAADGSFTSTIPKPRDRFLKVADQLLSGRICIASMMQSISKLSLTIAVRYASTRLAVGPTGRSDTAIIDYQLQQRALLPLLSRTIALQIGLNHAFYPGFETLMVSVWNKGEHFLSGVDEREESARALLKKFGFRLHELVDAKAMAARYLPHLMPWKSSPPPLPPYFSHMSGEKVLPAAS</sequence>
<dbReference type="GO" id="GO:0005777">
    <property type="term" value="C:peroxisome"/>
    <property type="evidence" value="ECO:0007669"/>
    <property type="project" value="InterPro"/>
</dbReference>
<dbReference type="PANTHER" id="PTHR10909">
    <property type="entry name" value="ELECTRON TRANSPORT OXIDOREDUCTASE"/>
    <property type="match status" value="1"/>
</dbReference>
<dbReference type="GO" id="GO:0071949">
    <property type="term" value="F:FAD binding"/>
    <property type="evidence" value="ECO:0007669"/>
    <property type="project" value="InterPro"/>
</dbReference>
<dbReference type="InterPro" id="IPR012258">
    <property type="entry name" value="Acyl-CoA_oxidase"/>
</dbReference>
<evidence type="ECO:0000313" key="5">
    <source>
        <dbReference type="Proteomes" id="UP000247498"/>
    </source>
</evidence>
<dbReference type="GO" id="GO:0055088">
    <property type="term" value="P:lipid homeostasis"/>
    <property type="evidence" value="ECO:0007669"/>
    <property type="project" value="TreeGrafter"/>
</dbReference>
<dbReference type="InterPro" id="IPR009100">
    <property type="entry name" value="AcylCoA_DH/oxidase_NM_dom_sf"/>
</dbReference>
<organism evidence="4 5">
    <name type="scientific">Raphidocelis subcapitata</name>
    <dbReference type="NCBI Taxonomy" id="307507"/>
    <lineage>
        <taxon>Eukaryota</taxon>
        <taxon>Viridiplantae</taxon>
        <taxon>Chlorophyta</taxon>
        <taxon>core chlorophytes</taxon>
        <taxon>Chlorophyceae</taxon>
        <taxon>CS clade</taxon>
        <taxon>Sphaeropleales</taxon>
        <taxon>Selenastraceae</taxon>
        <taxon>Raphidocelis</taxon>
    </lineage>
</organism>
<dbReference type="InterPro" id="IPR055060">
    <property type="entry name" value="ACOX_C_alpha1"/>
</dbReference>
<feature type="domain" description="Acyl-CoA oxidase/dehydrogenase middle" evidence="2">
    <location>
        <begin position="160"/>
        <end position="269"/>
    </location>
</feature>
<dbReference type="Pfam" id="PF22924">
    <property type="entry name" value="ACOX_C_alpha1"/>
    <property type="match status" value="1"/>
</dbReference>
<gene>
    <name evidence="4" type="ORF">Rsub_06832</name>
</gene>
<dbReference type="AlphaFoldDB" id="A0A2V0P7I1"/>
<accession>A0A2V0P7I1</accession>
<dbReference type="GO" id="GO:0033540">
    <property type="term" value="P:fatty acid beta-oxidation using acyl-CoA oxidase"/>
    <property type="evidence" value="ECO:0007669"/>
    <property type="project" value="TreeGrafter"/>
</dbReference>
<dbReference type="SUPFAM" id="SSF47203">
    <property type="entry name" value="Acyl-CoA dehydrogenase C-terminal domain-like"/>
    <property type="match status" value="1"/>
</dbReference>
<dbReference type="PROSITE" id="PS51257">
    <property type="entry name" value="PROKAR_LIPOPROTEIN"/>
    <property type="match status" value="1"/>
</dbReference>
<dbReference type="OrthoDB" id="538336at2759"/>
<dbReference type="PANTHER" id="PTHR10909:SF382">
    <property type="entry name" value="ACYL-COENZYME A OXIDASE"/>
    <property type="match status" value="1"/>
</dbReference>
<dbReference type="GO" id="GO:0003997">
    <property type="term" value="F:acyl-CoA oxidase activity"/>
    <property type="evidence" value="ECO:0007669"/>
    <property type="project" value="InterPro"/>
</dbReference>
<dbReference type="EMBL" id="BDRX01000045">
    <property type="protein sequence ID" value="GBF93833.1"/>
    <property type="molecule type" value="Genomic_DNA"/>
</dbReference>
<dbReference type="InterPro" id="IPR046373">
    <property type="entry name" value="Acyl-CoA_Oxase/DH_mid-dom_sf"/>
</dbReference>
<dbReference type="SUPFAM" id="SSF56645">
    <property type="entry name" value="Acyl-CoA dehydrogenase NM domain-like"/>
    <property type="match status" value="1"/>
</dbReference>
<comment type="caution">
    <text evidence="4">The sequence shown here is derived from an EMBL/GenBank/DDBJ whole genome shotgun (WGS) entry which is preliminary data.</text>
</comment>
<evidence type="ECO:0000259" key="3">
    <source>
        <dbReference type="Pfam" id="PF22924"/>
    </source>
</evidence>
<keyword evidence="5" id="KW-1185">Reference proteome</keyword>
<dbReference type="Pfam" id="PF02770">
    <property type="entry name" value="Acyl-CoA_dh_M"/>
    <property type="match status" value="1"/>
</dbReference>
<dbReference type="Gene3D" id="2.40.110.10">
    <property type="entry name" value="Butyryl-CoA Dehydrogenase, subunit A, domain 2"/>
    <property type="match status" value="1"/>
</dbReference>
<dbReference type="InterPro" id="IPR006091">
    <property type="entry name" value="Acyl-CoA_Oxase/DH_mid-dom"/>
</dbReference>
<evidence type="ECO:0000259" key="2">
    <source>
        <dbReference type="Pfam" id="PF02770"/>
    </source>
</evidence>
<feature type="domain" description="Acyl-CoA oxidase C-alpha1" evidence="3">
    <location>
        <begin position="307"/>
        <end position="372"/>
    </location>
</feature>
<evidence type="ECO:0000256" key="1">
    <source>
        <dbReference type="ARBA" id="ARBA00022630"/>
    </source>
</evidence>
<proteinExistence type="predicted"/>